<protein>
    <submittedName>
        <fullName evidence="1">Uncharacterized protein</fullName>
    </submittedName>
</protein>
<organism evidence="1 2">
    <name type="scientific">Bimuria novae-zelandiae CBS 107.79</name>
    <dbReference type="NCBI Taxonomy" id="1447943"/>
    <lineage>
        <taxon>Eukaryota</taxon>
        <taxon>Fungi</taxon>
        <taxon>Dikarya</taxon>
        <taxon>Ascomycota</taxon>
        <taxon>Pezizomycotina</taxon>
        <taxon>Dothideomycetes</taxon>
        <taxon>Pleosporomycetidae</taxon>
        <taxon>Pleosporales</taxon>
        <taxon>Massarineae</taxon>
        <taxon>Didymosphaeriaceae</taxon>
        <taxon>Bimuria</taxon>
    </lineage>
</organism>
<accession>A0A6A5VJI5</accession>
<keyword evidence="2" id="KW-1185">Reference proteome</keyword>
<reference evidence="1" key="1">
    <citation type="journal article" date="2020" name="Stud. Mycol.">
        <title>101 Dothideomycetes genomes: a test case for predicting lifestyles and emergence of pathogens.</title>
        <authorList>
            <person name="Haridas S."/>
            <person name="Albert R."/>
            <person name="Binder M."/>
            <person name="Bloem J."/>
            <person name="Labutti K."/>
            <person name="Salamov A."/>
            <person name="Andreopoulos B."/>
            <person name="Baker S."/>
            <person name="Barry K."/>
            <person name="Bills G."/>
            <person name="Bluhm B."/>
            <person name="Cannon C."/>
            <person name="Castanera R."/>
            <person name="Culley D."/>
            <person name="Daum C."/>
            <person name="Ezra D."/>
            <person name="Gonzalez J."/>
            <person name="Henrissat B."/>
            <person name="Kuo A."/>
            <person name="Liang C."/>
            <person name="Lipzen A."/>
            <person name="Lutzoni F."/>
            <person name="Magnuson J."/>
            <person name="Mondo S."/>
            <person name="Nolan M."/>
            <person name="Ohm R."/>
            <person name="Pangilinan J."/>
            <person name="Park H.-J."/>
            <person name="Ramirez L."/>
            <person name="Alfaro M."/>
            <person name="Sun H."/>
            <person name="Tritt A."/>
            <person name="Yoshinaga Y."/>
            <person name="Zwiers L.-H."/>
            <person name="Turgeon B."/>
            <person name="Goodwin S."/>
            <person name="Spatafora J."/>
            <person name="Crous P."/>
            <person name="Grigoriev I."/>
        </authorList>
    </citation>
    <scope>NUCLEOTIDE SEQUENCE</scope>
    <source>
        <strain evidence="1">CBS 107.79</strain>
    </source>
</reference>
<dbReference type="Proteomes" id="UP000800036">
    <property type="component" value="Unassembled WGS sequence"/>
</dbReference>
<name>A0A6A5VJI5_9PLEO</name>
<proteinExistence type="predicted"/>
<gene>
    <name evidence="1" type="ORF">BU23DRAFT_322271</name>
</gene>
<sequence>MPRLLAGSNVYIYVGYLYDREINAAVFPSSHFIIVNDLNRSCDIQQLRNATMITATE</sequence>
<evidence type="ECO:0000313" key="1">
    <source>
        <dbReference type="EMBL" id="KAF1977165.1"/>
    </source>
</evidence>
<dbReference type="EMBL" id="ML976664">
    <property type="protein sequence ID" value="KAF1977165.1"/>
    <property type="molecule type" value="Genomic_DNA"/>
</dbReference>
<evidence type="ECO:0000313" key="2">
    <source>
        <dbReference type="Proteomes" id="UP000800036"/>
    </source>
</evidence>
<dbReference type="AlphaFoldDB" id="A0A6A5VJI5"/>